<protein>
    <submittedName>
        <fullName evidence="1">Uncharacterized protein</fullName>
    </submittedName>
</protein>
<reference evidence="1" key="1">
    <citation type="journal article" date="2023" name="Mol. Biol. Evol.">
        <title>Third-Generation Sequencing Reveals the Adaptive Role of the Epigenome in Three Deep-Sea Polychaetes.</title>
        <authorList>
            <person name="Perez M."/>
            <person name="Aroh O."/>
            <person name="Sun Y."/>
            <person name="Lan Y."/>
            <person name="Juniper S.K."/>
            <person name="Young C.R."/>
            <person name="Angers B."/>
            <person name="Qian P.Y."/>
        </authorList>
    </citation>
    <scope>NUCLEOTIDE SEQUENCE</scope>
    <source>
        <strain evidence="1">R07B-5</strain>
    </source>
</reference>
<gene>
    <name evidence="1" type="ORF">NP493_211g00000</name>
</gene>
<evidence type="ECO:0000313" key="1">
    <source>
        <dbReference type="EMBL" id="KAK2186193.1"/>
    </source>
</evidence>
<dbReference type="EMBL" id="JAODUO010000210">
    <property type="protein sequence ID" value="KAK2186193.1"/>
    <property type="molecule type" value="Genomic_DNA"/>
</dbReference>
<accession>A0AAD9P107</accession>
<comment type="caution">
    <text evidence="1">The sequence shown here is derived from an EMBL/GenBank/DDBJ whole genome shotgun (WGS) entry which is preliminary data.</text>
</comment>
<dbReference type="Proteomes" id="UP001209878">
    <property type="component" value="Unassembled WGS sequence"/>
</dbReference>
<proteinExistence type="predicted"/>
<sequence length="36" mass="4265">MRHRQNAVLLLRHRHRKSGMPRVVTITDDRNLSKAT</sequence>
<evidence type="ECO:0000313" key="2">
    <source>
        <dbReference type="Proteomes" id="UP001209878"/>
    </source>
</evidence>
<name>A0AAD9P107_RIDPI</name>
<dbReference type="AlphaFoldDB" id="A0AAD9P107"/>
<keyword evidence="2" id="KW-1185">Reference proteome</keyword>
<organism evidence="1 2">
    <name type="scientific">Ridgeia piscesae</name>
    <name type="common">Tubeworm</name>
    <dbReference type="NCBI Taxonomy" id="27915"/>
    <lineage>
        <taxon>Eukaryota</taxon>
        <taxon>Metazoa</taxon>
        <taxon>Spiralia</taxon>
        <taxon>Lophotrochozoa</taxon>
        <taxon>Annelida</taxon>
        <taxon>Polychaeta</taxon>
        <taxon>Sedentaria</taxon>
        <taxon>Canalipalpata</taxon>
        <taxon>Sabellida</taxon>
        <taxon>Siboglinidae</taxon>
        <taxon>Ridgeia</taxon>
    </lineage>
</organism>